<dbReference type="Proteomes" id="UP000663903">
    <property type="component" value="Chromosome"/>
</dbReference>
<dbReference type="RefSeq" id="WP_208010239.1">
    <property type="nucleotide sequence ID" value="NZ_CP071796.1"/>
</dbReference>
<gene>
    <name evidence="1" type="ORF">J1M35_05455</name>
</gene>
<dbReference type="InterPro" id="IPR021880">
    <property type="entry name" value="DUF3489"/>
</dbReference>
<name>A0A975CH82_9BURK</name>
<dbReference type="KEGG" id="otd:J1M35_05455"/>
<protein>
    <submittedName>
        <fullName evidence="1">DUF3489 domain-containing protein</fullName>
    </submittedName>
</protein>
<dbReference type="AlphaFoldDB" id="A0A975CH82"/>
<dbReference type="EMBL" id="CP071796">
    <property type="protein sequence ID" value="QTD46340.1"/>
    <property type="molecule type" value="Genomic_DNA"/>
</dbReference>
<reference evidence="1" key="1">
    <citation type="submission" date="2021-03" db="EMBL/GenBank/DDBJ databases">
        <title>Ottowia sp. 27C isolated from the cloaca of a Giant Asian pond turtle (Heosemys grandis).</title>
        <authorList>
            <person name="Spergser J."/>
            <person name="Busse H.-J."/>
        </authorList>
    </citation>
    <scope>NUCLEOTIDE SEQUENCE</scope>
    <source>
        <strain evidence="1">27C</strain>
    </source>
</reference>
<sequence>MSPRTGIPDAPNPRLRSSAVHKFRLLLRLLAREEGVDVAELVSMTGWKASWVRGYVSRLGQRWIALDIEVQPDRETGNRRYHLRSYRVDRNRLPSDTGKHSSP</sequence>
<evidence type="ECO:0000313" key="2">
    <source>
        <dbReference type="Proteomes" id="UP000663903"/>
    </source>
</evidence>
<dbReference type="Pfam" id="PF11994">
    <property type="entry name" value="DUF3489"/>
    <property type="match status" value="1"/>
</dbReference>
<organism evidence="1 2">
    <name type="scientific">Ottowia testudinis</name>
    <dbReference type="NCBI Taxonomy" id="2816950"/>
    <lineage>
        <taxon>Bacteria</taxon>
        <taxon>Pseudomonadati</taxon>
        <taxon>Pseudomonadota</taxon>
        <taxon>Betaproteobacteria</taxon>
        <taxon>Burkholderiales</taxon>
        <taxon>Comamonadaceae</taxon>
        <taxon>Ottowia</taxon>
    </lineage>
</organism>
<accession>A0A975CH82</accession>
<proteinExistence type="predicted"/>
<evidence type="ECO:0000313" key="1">
    <source>
        <dbReference type="EMBL" id="QTD46340.1"/>
    </source>
</evidence>
<keyword evidence="2" id="KW-1185">Reference proteome</keyword>